<organism evidence="2 3">
    <name type="scientific">Nannocystis pusilla</name>
    <dbReference type="NCBI Taxonomy" id="889268"/>
    <lineage>
        <taxon>Bacteria</taxon>
        <taxon>Pseudomonadati</taxon>
        <taxon>Myxococcota</taxon>
        <taxon>Polyangia</taxon>
        <taxon>Nannocystales</taxon>
        <taxon>Nannocystaceae</taxon>
        <taxon>Nannocystis</taxon>
    </lineage>
</organism>
<evidence type="ECO:0000313" key="3">
    <source>
        <dbReference type="Proteomes" id="UP001139031"/>
    </source>
</evidence>
<reference evidence="2" key="1">
    <citation type="submission" date="2021-08" db="EMBL/GenBank/DDBJ databases">
        <authorList>
            <person name="Stevens D.C."/>
        </authorList>
    </citation>
    <scope>NUCLEOTIDE SEQUENCE</scope>
    <source>
        <strain evidence="2">DSM 53165</strain>
    </source>
</reference>
<dbReference type="Proteomes" id="UP001139031">
    <property type="component" value="Unassembled WGS sequence"/>
</dbReference>
<comment type="caution">
    <text evidence="2">The sequence shown here is derived from an EMBL/GenBank/DDBJ whole genome shotgun (WGS) entry which is preliminary data.</text>
</comment>
<sequence length="406" mass="41545">MILWALAGCGDSGGAEGGGTGTTDTSSGTGTTTDVPTTTEPTTGDPCPMLPETVDTDMTFGPGCVQMYRTSVVDGATLTLVAGTTVHVDAGGFLHAGPFNDNSALVIEGTEAEPVHFRSAAEAPQAGDWQCVRIGGGSSASRIVHARFEHGGQACDAIGNKPETTLDIHAPAEAFSFNEVRASASHGVILGDNALIREFEANTFADNARASLRVAPAALLRVPGGQVFVDVDDVVEVEGTFDAIEEPGTWSAQTVPYRLLGYVQVASDGDVTLAAGTVVQLDGSSLEVFAGKLRVAGTEAAPVRFTSARDAPQAGDWGCVVFTSVGGPPQIEHAIFEYAGNGQGCTGAAHKVALAGPGTMALTGVTFRELAGAAIHSGDACNPAWCDSTFEGVDPLFDCLDPPMCP</sequence>
<protein>
    <recommendedName>
        <fullName evidence="4">Lipoprotein</fullName>
    </recommendedName>
</protein>
<gene>
    <name evidence="2" type="ORF">K7C98_12240</name>
</gene>
<accession>A0ABS7TP70</accession>
<feature type="compositionally biased region" description="Low complexity" evidence="1">
    <location>
        <begin position="22"/>
        <end position="47"/>
    </location>
</feature>
<evidence type="ECO:0008006" key="4">
    <source>
        <dbReference type="Google" id="ProtNLM"/>
    </source>
</evidence>
<evidence type="ECO:0000256" key="1">
    <source>
        <dbReference type="SAM" id="MobiDB-lite"/>
    </source>
</evidence>
<dbReference type="EMBL" id="JAIRAU010000011">
    <property type="protein sequence ID" value="MBZ5710024.1"/>
    <property type="molecule type" value="Genomic_DNA"/>
</dbReference>
<keyword evidence="3" id="KW-1185">Reference proteome</keyword>
<dbReference type="RefSeq" id="WP_224191795.1">
    <property type="nucleotide sequence ID" value="NZ_JAIRAU010000011.1"/>
</dbReference>
<proteinExistence type="predicted"/>
<name>A0ABS7TP70_9BACT</name>
<feature type="region of interest" description="Disordered" evidence="1">
    <location>
        <begin position="13"/>
        <end position="50"/>
    </location>
</feature>
<evidence type="ECO:0000313" key="2">
    <source>
        <dbReference type="EMBL" id="MBZ5710024.1"/>
    </source>
</evidence>